<reference evidence="1" key="1">
    <citation type="submission" date="2023-08" db="EMBL/GenBank/DDBJ databases">
        <authorList>
            <person name="Audoor S."/>
            <person name="Bilcke G."/>
        </authorList>
    </citation>
    <scope>NUCLEOTIDE SEQUENCE</scope>
</reference>
<keyword evidence="2" id="KW-1185">Reference proteome</keyword>
<dbReference type="AlphaFoldDB" id="A0AAD2FPS1"/>
<dbReference type="EMBL" id="CAKOGP040001758">
    <property type="protein sequence ID" value="CAJ1948871.1"/>
    <property type="molecule type" value="Genomic_DNA"/>
</dbReference>
<dbReference type="Proteomes" id="UP001295423">
    <property type="component" value="Unassembled WGS sequence"/>
</dbReference>
<comment type="caution">
    <text evidence="1">The sequence shown here is derived from an EMBL/GenBank/DDBJ whole genome shotgun (WGS) entry which is preliminary data.</text>
</comment>
<evidence type="ECO:0000313" key="2">
    <source>
        <dbReference type="Proteomes" id="UP001295423"/>
    </source>
</evidence>
<proteinExistence type="predicted"/>
<protein>
    <submittedName>
        <fullName evidence="1">Uncharacterized protein</fullName>
    </submittedName>
</protein>
<evidence type="ECO:0000313" key="1">
    <source>
        <dbReference type="EMBL" id="CAJ1948871.1"/>
    </source>
</evidence>
<gene>
    <name evidence="1" type="ORF">CYCCA115_LOCUS11810</name>
</gene>
<name>A0AAD2FPS1_9STRA</name>
<sequence length="526" mass="57798">MKSSLVALTALSLANGNTSDSLRRRLSFEKIAGYAPATQVTDHCAIDLDQQAIELELVKRTQQSLEAAQRIYNEGGSSKSYAEITLATPLLSDVQKGTPMAGITADGTETVGNAYDLYVAGTTEIRMQYQTSDDQSNYVHCAVGSLPPIAQTKDGCLIGAGIIGIDGTGYSYQYDPINQNKNGRTIAGFSTSAGEKMRLSCDGCPYTDHDYFFQYYGMDDYGHQWVTAAFNGQETQFENGNADFSLYGMDGKVEAIKKGTVYLNIFMYVIREFEDALDDCEKGCATVDCNNDPVNAWDEGVCFYTGSIEAQDGLTSEGNLLHQLADKRCADFKTCGKNGDQNQGVAKLNYDLFQFYALGKFQLQTGKCDDARVTVREITKLLYVPFIQGTLRYAYKVSELNDTTEKSKAEGAVFAAAVLPRIFAINEEHANVIYSNMRVGALSTNFAKVKQAFEYTYKEIGITCADVGGVWNEALGEYYKGAEPCVDESEDSREMASIYISRGCFWWTLPCLHTGIVLFLDSGQGQ</sequence>
<accession>A0AAD2FPS1</accession>
<organism evidence="1 2">
    <name type="scientific">Cylindrotheca closterium</name>
    <dbReference type="NCBI Taxonomy" id="2856"/>
    <lineage>
        <taxon>Eukaryota</taxon>
        <taxon>Sar</taxon>
        <taxon>Stramenopiles</taxon>
        <taxon>Ochrophyta</taxon>
        <taxon>Bacillariophyta</taxon>
        <taxon>Bacillariophyceae</taxon>
        <taxon>Bacillariophycidae</taxon>
        <taxon>Bacillariales</taxon>
        <taxon>Bacillariaceae</taxon>
        <taxon>Cylindrotheca</taxon>
    </lineage>
</organism>